<keyword evidence="3" id="KW-1185">Reference proteome</keyword>
<dbReference type="Proteomes" id="UP000653674">
    <property type="component" value="Unassembled WGS sequence"/>
</dbReference>
<dbReference type="InterPro" id="IPR005321">
    <property type="entry name" value="Peptidase_S58_DmpA"/>
</dbReference>
<reference evidence="2" key="1">
    <citation type="submission" date="2021-01" db="EMBL/GenBank/DDBJ databases">
        <title>Whole genome shotgun sequence of Planosporangium flavigriseum NBRC 105377.</title>
        <authorList>
            <person name="Komaki H."/>
            <person name="Tamura T."/>
        </authorList>
    </citation>
    <scope>NUCLEOTIDE SEQUENCE</scope>
    <source>
        <strain evidence="2">NBRC 105377</strain>
    </source>
</reference>
<dbReference type="EMBL" id="BONU01000026">
    <property type="protein sequence ID" value="GIG75060.1"/>
    <property type="molecule type" value="Genomic_DNA"/>
</dbReference>
<gene>
    <name evidence="2" type="ORF">Pfl04_34640</name>
</gene>
<dbReference type="Gene3D" id="3.60.70.12">
    <property type="entry name" value="L-amino peptidase D-ALA esterase/amidase"/>
    <property type="match status" value="1"/>
</dbReference>
<evidence type="ECO:0000313" key="2">
    <source>
        <dbReference type="EMBL" id="GIG75060.1"/>
    </source>
</evidence>
<dbReference type="SUPFAM" id="SSF56266">
    <property type="entry name" value="DmpA/ArgJ-like"/>
    <property type="match status" value="1"/>
</dbReference>
<sequence length="350" mass="34762">MSALRPGPTNTLTDVAGLRVGHYQRIGDGWLTGTTVVLTPPEGAVAGVDVRGGGPGTRETDVLDPRNLVERVHAVVLGGGSAYGLAAATGVMERLADDKVGFPVGTVEGQVVPIVPAAVLFDLGRGGDFRATPDAPFGAAAYDAASSGPVELGTVGAGTGAVAGDVKGGVGSASVVLPVGVTGTAITVAALVVVNAVGSTVDPVTGELYGARFGLPGEFDGLRVPDESSRAAPAEVATSVAQAFHTTIGVVATDATLTKAQCQKLAGIAHDGMARAIRPVHSMFDGDTVFALATGAGAAPDPVVFNAVLAAAADAFSRAVVHAMLAATSAGGFRAYADIYPSAVRGWRQG</sequence>
<evidence type="ECO:0000313" key="3">
    <source>
        <dbReference type="Proteomes" id="UP000653674"/>
    </source>
</evidence>
<dbReference type="PANTHER" id="PTHR36512:SF3">
    <property type="entry name" value="BLR5678 PROTEIN"/>
    <property type="match status" value="1"/>
</dbReference>
<dbReference type="PANTHER" id="PTHR36512">
    <property type="entry name" value="D-AMINOPEPTIDASE"/>
    <property type="match status" value="1"/>
</dbReference>
<dbReference type="GO" id="GO:0004177">
    <property type="term" value="F:aminopeptidase activity"/>
    <property type="evidence" value="ECO:0007669"/>
    <property type="project" value="TreeGrafter"/>
</dbReference>
<dbReference type="AlphaFoldDB" id="A0A8J3M1L9"/>
<dbReference type="RefSeq" id="WP_168078172.1">
    <property type="nucleotide sequence ID" value="NZ_BAAAQJ010000007.1"/>
</dbReference>
<protein>
    <recommendedName>
        <fullName evidence="4">L-aminopeptidase/D-esterase</fullName>
    </recommendedName>
</protein>
<organism evidence="2 3">
    <name type="scientific">Planosporangium flavigriseum</name>
    <dbReference type="NCBI Taxonomy" id="373681"/>
    <lineage>
        <taxon>Bacteria</taxon>
        <taxon>Bacillati</taxon>
        <taxon>Actinomycetota</taxon>
        <taxon>Actinomycetes</taxon>
        <taxon>Micromonosporales</taxon>
        <taxon>Micromonosporaceae</taxon>
        <taxon>Planosporangium</taxon>
    </lineage>
</organism>
<comment type="caution">
    <text evidence="2">The sequence shown here is derived from an EMBL/GenBank/DDBJ whole genome shotgun (WGS) entry which is preliminary data.</text>
</comment>
<evidence type="ECO:0000256" key="1">
    <source>
        <dbReference type="ARBA" id="ARBA00007068"/>
    </source>
</evidence>
<proteinExistence type="inferred from homology"/>
<dbReference type="CDD" id="cd02252">
    <property type="entry name" value="nylC_like"/>
    <property type="match status" value="1"/>
</dbReference>
<evidence type="ECO:0008006" key="4">
    <source>
        <dbReference type="Google" id="ProtNLM"/>
    </source>
</evidence>
<accession>A0A8J3M1L9</accession>
<dbReference type="InterPro" id="IPR016117">
    <property type="entry name" value="ArgJ-like_dom_sf"/>
</dbReference>
<comment type="similarity">
    <text evidence="1">Belongs to the peptidase S58 family.</text>
</comment>
<name>A0A8J3M1L9_9ACTN</name>
<dbReference type="Pfam" id="PF03576">
    <property type="entry name" value="Peptidase_S58"/>
    <property type="match status" value="1"/>
</dbReference>